<dbReference type="PROSITE" id="PS50173">
    <property type="entry name" value="UMUC"/>
    <property type="match status" value="1"/>
</dbReference>
<feature type="domain" description="UmuC" evidence="2">
    <location>
        <begin position="6"/>
        <end position="106"/>
    </location>
</feature>
<sequence>MTRKAFILIDADNFYCSCERVWRPELWNKPVVVAGSGDGCVIARSPEAKSLGIKMSAPVHLVREEHWRSGLIICSANFPLYGDLSSRMMRTIATLVPAMTVYSIDKNKLHTVDTQT</sequence>
<dbReference type="SUPFAM" id="SSF56672">
    <property type="entry name" value="DNA/RNA polymerases"/>
    <property type="match status" value="1"/>
</dbReference>
<keyword evidence="4" id="KW-1185">Reference proteome</keyword>
<dbReference type="PANTHER" id="PTHR11076">
    <property type="entry name" value="DNA REPAIR POLYMERASE UMUC / TRANSFERASE FAMILY MEMBER"/>
    <property type="match status" value="1"/>
</dbReference>
<dbReference type="EMBL" id="JAAXCZ010000013">
    <property type="protein sequence ID" value="MBC2383756.1"/>
    <property type="molecule type" value="Genomic_DNA"/>
</dbReference>
<dbReference type="InterPro" id="IPR001126">
    <property type="entry name" value="UmuC"/>
</dbReference>
<evidence type="ECO:0000313" key="3">
    <source>
        <dbReference type="EMBL" id="MBC2383756.1"/>
    </source>
</evidence>
<comment type="caution">
    <text evidence="3">The sequence shown here is derived from an EMBL/GenBank/DDBJ whole genome shotgun (WGS) entry which is preliminary data.</text>
</comment>
<dbReference type="InterPro" id="IPR043128">
    <property type="entry name" value="Rev_trsase/Diguanyl_cyclase"/>
</dbReference>
<comment type="similarity">
    <text evidence="1">Belongs to the DNA polymerase type-Y family.</text>
</comment>
<gene>
    <name evidence="3" type="ORF">HF209_22695</name>
</gene>
<reference evidence="3 4" key="1">
    <citation type="submission" date="2020-04" db="EMBL/GenBank/DDBJ databases">
        <title>Pseudomonas crami sp. nov., a novel proteolytic bacterial species isolated from cream.</title>
        <authorList>
            <person name="Hofmann K."/>
            <person name="Woller A."/>
            <person name="Huptas C."/>
            <person name="Wenning M."/>
            <person name="Scherer S."/>
            <person name="Doll E.V."/>
        </authorList>
    </citation>
    <scope>NUCLEOTIDE SEQUENCE [LARGE SCALE GENOMIC DNA]</scope>
    <source>
        <strain evidence="3 4">WS 5096</strain>
    </source>
</reference>
<dbReference type="Gene3D" id="3.40.1170.60">
    <property type="match status" value="1"/>
</dbReference>
<accession>A0ABR6TDB2</accession>
<dbReference type="Pfam" id="PF00817">
    <property type="entry name" value="IMS"/>
    <property type="match status" value="1"/>
</dbReference>
<evidence type="ECO:0000259" key="2">
    <source>
        <dbReference type="PROSITE" id="PS50173"/>
    </source>
</evidence>
<name>A0ABR6TDB2_9PSED</name>
<dbReference type="Gene3D" id="3.30.70.270">
    <property type="match status" value="1"/>
</dbReference>
<dbReference type="InterPro" id="IPR043502">
    <property type="entry name" value="DNA/RNA_pol_sf"/>
</dbReference>
<protein>
    <submittedName>
        <fullName evidence="3">RulB protein</fullName>
    </submittedName>
</protein>
<evidence type="ECO:0000313" key="4">
    <source>
        <dbReference type="Proteomes" id="UP000534677"/>
    </source>
</evidence>
<dbReference type="Proteomes" id="UP000534677">
    <property type="component" value="Unassembled WGS sequence"/>
</dbReference>
<dbReference type="InterPro" id="IPR050116">
    <property type="entry name" value="DNA_polymerase-Y"/>
</dbReference>
<dbReference type="PANTHER" id="PTHR11076:SF34">
    <property type="entry name" value="PROTEIN UMUC"/>
    <property type="match status" value="1"/>
</dbReference>
<evidence type="ECO:0000256" key="1">
    <source>
        <dbReference type="ARBA" id="ARBA00010945"/>
    </source>
</evidence>
<organism evidence="3 4">
    <name type="scientific">Pseudomonas cremoris</name>
    <dbReference type="NCBI Taxonomy" id="2724178"/>
    <lineage>
        <taxon>Bacteria</taxon>
        <taxon>Pseudomonadati</taxon>
        <taxon>Pseudomonadota</taxon>
        <taxon>Gammaproteobacteria</taxon>
        <taxon>Pseudomonadales</taxon>
        <taxon>Pseudomonadaceae</taxon>
        <taxon>Pseudomonas</taxon>
    </lineage>
</organism>
<proteinExistence type="inferred from homology"/>
<dbReference type="RefSeq" id="WP_185709510.1">
    <property type="nucleotide sequence ID" value="NZ_JAAXCZ010000013.1"/>
</dbReference>